<evidence type="ECO:0000313" key="2">
    <source>
        <dbReference type="EMBL" id="RZD16398.1"/>
    </source>
</evidence>
<gene>
    <name evidence="2" type="ORF">EVJ46_05050</name>
</gene>
<protein>
    <submittedName>
        <fullName evidence="2">DNA-binding protein</fullName>
    </submittedName>
</protein>
<name>A0A519BGK3_ACIG2</name>
<feature type="domain" description="Helix-turn-helix" evidence="1">
    <location>
        <begin position="5"/>
        <end position="53"/>
    </location>
</feature>
<comment type="caution">
    <text evidence="2">The sequence shown here is derived from an EMBL/GenBank/DDBJ whole genome shotgun (WGS) entry which is preliminary data.</text>
</comment>
<accession>A0A519BGK3</accession>
<keyword evidence="2" id="KW-0238">DNA-binding</keyword>
<evidence type="ECO:0000313" key="3">
    <source>
        <dbReference type="Proteomes" id="UP000316562"/>
    </source>
</evidence>
<dbReference type="InterPro" id="IPR041657">
    <property type="entry name" value="HTH_17"/>
</dbReference>
<dbReference type="AlphaFoldDB" id="A0A519BGK3"/>
<dbReference type="EMBL" id="SGBC01000002">
    <property type="protein sequence ID" value="RZD16398.1"/>
    <property type="molecule type" value="Genomic_DNA"/>
</dbReference>
<dbReference type="Pfam" id="PF12728">
    <property type="entry name" value="HTH_17"/>
    <property type="match status" value="1"/>
</dbReference>
<evidence type="ECO:0000259" key="1">
    <source>
        <dbReference type="Pfam" id="PF12728"/>
    </source>
</evidence>
<dbReference type="GO" id="GO:0003677">
    <property type="term" value="F:DNA binding"/>
    <property type="evidence" value="ECO:0007669"/>
    <property type="project" value="UniProtKB-KW"/>
</dbReference>
<dbReference type="Proteomes" id="UP000316562">
    <property type="component" value="Unassembled WGS sequence"/>
</dbReference>
<dbReference type="SUPFAM" id="SSF46955">
    <property type="entry name" value="Putative DNA-binding domain"/>
    <property type="match status" value="1"/>
</dbReference>
<sequence>MPLIKIKDVAEMLSMNANSIYKLVYRKAIPYIKIGGTLRFDKDKIIAWINQNSYDIINPKSKRL</sequence>
<dbReference type="InterPro" id="IPR009061">
    <property type="entry name" value="DNA-bd_dom_put_sf"/>
</dbReference>
<proteinExistence type="predicted"/>
<organism evidence="2 3">
    <name type="scientific">Acididesulfobacter guangdongensis</name>
    <dbReference type="NCBI Taxonomy" id="2597225"/>
    <lineage>
        <taxon>Bacteria</taxon>
        <taxon>Deltaproteobacteria</taxon>
        <taxon>Candidatus Acidulodesulfobacterales</taxon>
        <taxon>Candidatus Acididesulfobacter</taxon>
    </lineage>
</organism>
<reference evidence="2 3" key="1">
    <citation type="journal article" date="2019" name="ISME J.">
        <title>Insights into ecological role of a new deltaproteobacterial order Candidatus Acidulodesulfobacterales by metagenomics and metatranscriptomics.</title>
        <authorList>
            <person name="Tan S."/>
            <person name="Liu J."/>
            <person name="Fang Y."/>
            <person name="Hedlund B.P."/>
            <person name="Lian Z.H."/>
            <person name="Huang L.Y."/>
            <person name="Li J.T."/>
            <person name="Huang L.N."/>
            <person name="Li W.J."/>
            <person name="Jiang H.C."/>
            <person name="Dong H.L."/>
            <person name="Shu W.S."/>
        </authorList>
    </citation>
    <scope>NUCLEOTIDE SEQUENCE [LARGE SCALE GENOMIC DNA]</scope>
    <source>
        <strain evidence="2">AP2</strain>
    </source>
</reference>